<keyword evidence="3 10" id="KW-0808">Transferase</keyword>
<dbReference type="Proteomes" id="UP001362899">
    <property type="component" value="Unassembled WGS sequence"/>
</dbReference>
<keyword evidence="13" id="KW-1185">Reference proteome</keyword>
<dbReference type="GO" id="GO:0008270">
    <property type="term" value="F:zinc ion binding"/>
    <property type="evidence" value="ECO:0007669"/>
    <property type="project" value="UniProtKB-UniRule"/>
</dbReference>
<dbReference type="FunFam" id="2.10.110.30:FF:000002">
    <property type="entry name" value="Putative e3 ubiquitin-protein ligase ubr3"/>
    <property type="match status" value="1"/>
</dbReference>
<feature type="domain" description="UBR-type" evidence="11">
    <location>
        <begin position="81"/>
        <end position="154"/>
    </location>
</feature>
<dbReference type="GO" id="GO:0000151">
    <property type="term" value="C:ubiquitin ligase complex"/>
    <property type="evidence" value="ECO:0007669"/>
    <property type="project" value="TreeGrafter"/>
</dbReference>
<gene>
    <name evidence="12" type="ORF">DASB73_018500</name>
</gene>
<comment type="similarity">
    <text evidence="8 10">Belongs to the E3 ubiquitin-protein ligase UBR1-like family.</text>
</comment>
<dbReference type="InterPro" id="IPR003126">
    <property type="entry name" value="Znf_UBR"/>
</dbReference>
<keyword evidence="12" id="KW-0436">Ligase</keyword>
<dbReference type="EMBL" id="BTGC01000003">
    <property type="protein sequence ID" value="GMM50892.1"/>
    <property type="molecule type" value="Genomic_DNA"/>
</dbReference>
<evidence type="ECO:0000313" key="12">
    <source>
        <dbReference type="EMBL" id="GMM50892.1"/>
    </source>
</evidence>
<dbReference type="InterPro" id="IPR039164">
    <property type="entry name" value="UBR1-like"/>
</dbReference>
<dbReference type="InterPro" id="IPR055194">
    <property type="entry name" value="UBR1-like_WH"/>
</dbReference>
<keyword evidence="7 10" id="KW-0862">Zinc</keyword>
<comment type="catalytic activity">
    <reaction evidence="1 10">
        <text>S-ubiquitinyl-[E2 ubiquitin-conjugating enzyme]-L-cysteine + [acceptor protein]-L-lysine = [E2 ubiquitin-conjugating enzyme]-L-cysteine + N(6)-ubiquitinyl-[acceptor protein]-L-lysine.</text>
        <dbReference type="EC" id="2.3.2.27"/>
    </reaction>
</comment>
<accession>A0AAV5RIH7</accession>
<sequence length="1821" mass="206234">MASINKELLWQKILGLPQKYGFKHDFVAVMRKELKTLLVRELVGEYSDILFGSENIESRVHLNANEWLHVEGGESKSHHGRPCARRLVKGEPTHRCLTCGLDDTCVLCKDCFNPDEHIGHNVFVRISSRDDGGICDCGDAEAWLRPLHCFSDTGAHTNRPVPVEFERRARDVTNVMLDFLVDVCTGATLARSAFPSEEQILAWTETSRIYPEIRGIDNLETPPEKWCLLIYDDDRKSVTDLSSFVRKITGRSNEFVKMIGKKLSKDGRAMISISDDLNELLKFKQSVLPFSLAIKPLIGVLYEEMADEVIHLLNDFSRCRLNNYEPSALTNIVGQSLLDSWVPGVKSRGFIDTEKVALIYKDSAELLTDIQGYDIPSERLACLWDKWFDRRDNEDDKSSPESRDLEIFGPQCMIGKTSSNLIKCMDAAIAANDLKNSEAQSLSEIADSDSDDTISVPILTLEDDCDSARNHVGRWPLRYIRPHVLYLMFCDVRLYKSFRKVLVDLYVNTLVRNTALKIDFGEIYGDVYPRLVGHHANVDKYPYMSITTQLSSQLFTTPSIATMLMENHGFEVYISMLYSLFTKSHQLEPTAFTNRRLNQTFLELLSLMMRNTRKELVGGNSTRLIRSARFLSLFQGIAPIQRENGEHVLYESERWIFWYSTLPYVLQFTRGIAVGIQDTEKLPIRGTNVISGLLSLWQQDIDSFLQKLQTFTNFSFGPFSEVTCDRSGRDVFNDPVSLIHPVHAFLGWLIEYADLKSVDQLKNLIGKTALKDDHVTQKQLLALFDAPMCTLAVLSQISSGLWVRNGYTIRYQLQCYRDTILRELAFAQDVFMTQVGLSLIEPNTAFTNLVHHFGISSWPEFPNCDEQQAFHVLDEFLHCVTYLICSRIRLENTNSVETKNAAIAMEIIQVLWFNSMSYSELVKQVCECFSSDEMFDLILNDCADFQPPTGTHGSGIYSLKKELFERFDPQYVHFSLSKIEEAERLLETRNPQQVHIPPLLPLIGPFQGMTVFTRSAAFGRVCYNLLKSLIDNSYAQCDQSLGRLLYLFIVVAKDDIVNGGIKKQNCFDTFVELVKSPTGDGGECDSIMSLLYEILKNDKFLSLNPKVNKLLELLHEKDPSVELPKFTNASASEAILQEESKRKAKGKAMQQKVLDDFMRQQKQFMQANSEHAAMDLDSSDQGMEDDNDNGAAHFTFPKHCVLCCMPDEEDSIFGMLTYTSQINLLRYLPSSDPYWVNEAYSEDPSLDVEHPLPKSSDGTGHIWGPAFPSSEVRNSTIVQGCGHGVHHHCFTELLNNQQQQRMSTRFTTESLAKNEFLCPLCHGLNNSFMPVMATTNSIDANDFLEEPPLPLENIDHALDSFDEAPNVSAVIKDSLSSVNTKFLEAIMYRTNYRTSFPANVRAVLLDHMLRIRENTCMYTDAIFGLNTVYNCFSATISQIEVSLRGIKHNSMFGGLLVDQLNARTVEFLRVFAEYIKTLTGFVLSNLPMDADLNSIKLYPISGDDTLSNLVFMYIFGSSANGVKPKTALRLAYVTEILRILITIRDHPLPDFPEASTANEGNTLDPNIANEIGRWTTRDPKQVYRVLQFHMTVMLRRYALLTFSICGTYDPDDFAGMMVKSEEQRLSEYLGLPDLQTTLSNLSMSSLEGHAARRLAVCFYNERINLVDQIEYPGVYRLIPLMYNLESMFNVPGQNLPTNPAICLVCADVCSLQESDNEFEIGGVGQCNAHVEECGCSQGIFLIPRRNVILLLISEGRGSFVKTPYLDLHGEADEGMRRGRPHFLQPLRYAAFIREVWLQNGLPSLIARKLDQTQDTGGWETL</sequence>
<dbReference type="Pfam" id="PF22960">
    <property type="entry name" value="WHD_UBR1"/>
    <property type="match status" value="1"/>
</dbReference>
<keyword evidence="4 10" id="KW-0479">Metal-binding</keyword>
<reference evidence="12 13" key="1">
    <citation type="journal article" date="2023" name="Elife">
        <title>Identification of key yeast species and microbe-microbe interactions impacting larval growth of Drosophila in the wild.</title>
        <authorList>
            <person name="Mure A."/>
            <person name="Sugiura Y."/>
            <person name="Maeda R."/>
            <person name="Honda K."/>
            <person name="Sakurai N."/>
            <person name="Takahashi Y."/>
            <person name="Watada M."/>
            <person name="Katoh T."/>
            <person name="Gotoh A."/>
            <person name="Gotoh Y."/>
            <person name="Taniguchi I."/>
            <person name="Nakamura K."/>
            <person name="Hayashi T."/>
            <person name="Katayama T."/>
            <person name="Uemura T."/>
            <person name="Hattori Y."/>
        </authorList>
    </citation>
    <scope>NUCLEOTIDE SEQUENCE [LARGE SCALE GENOMIC DNA]</scope>
    <source>
        <strain evidence="12 13">SB-73</strain>
    </source>
</reference>
<protein>
    <recommendedName>
        <fullName evidence="10">E3 ubiquitin-protein ligase</fullName>
        <ecNumber evidence="10">2.3.2.27</ecNumber>
    </recommendedName>
</protein>
<dbReference type="PROSITE" id="PS51157">
    <property type="entry name" value="ZF_UBR"/>
    <property type="match status" value="1"/>
</dbReference>
<dbReference type="EC" id="2.3.2.27" evidence="10"/>
<dbReference type="GO" id="GO:0016874">
    <property type="term" value="F:ligase activity"/>
    <property type="evidence" value="ECO:0007669"/>
    <property type="project" value="UniProtKB-KW"/>
</dbReference>
<dbReference type="GO" id="GO:0061630">
    <property type="term" value="F:ubiquitin protein ligase activity"/>
    <property type="evidence" value="ECO:0007669"/>
    <property type="project" value="UniProtKB-UniRule"/>
</dbReference>
<keyword evidence="6 10" id="KW-0833">Ubl conjugation pathway</keyword>
<dbReference type="GO" id="GO:0016567">
    <property type="term" value="P:protein ubiquitination"/>
    <property type="evidence" value="ECO:0007669"/>
    <property type="project" value="UniProtKB-UniRule"/>
</dbReference>
<dbReference type="SMART" id="SM00396">
    <property type="entry name" value="ZnF_UBR1"/>
    <property type="match status" value="1"/>
</dbReference>
<comment type="pathway">
    <text evidence="2 10">Protein modification; protein ubiquitination.</text>
</comment>
<comment type="function">
    <text evidence="10">Ubiquitin ligase protein which is a component of the N-end rule pathway. Recognizes and binds to proteins bearing specific N-terminal residues that are destabilizing according to the N-end rule, leading to their ubiquitination and subsequent degradation.</text>
</comment>
<evidence type="ECO:0000313" key="13">
    <source>
        <dbReference type="Proteomes" id="UP001362899"/>
    </source>
</evidence>
<dbReference type="CDD" id="cd19672">
    <property type="entry name" value="UBR-box_UBR1_like"/>
    <property type="match status" value="1"/>
</dbReference>
<evidence type="ECO:0000256" key="6">
    <source>
        <dbReference type="ARBA" id="ARBA00022786"/>
    </source>
</evidence>
<dbReference type="GO" id="GO:0005737">
    <property type="term" value="C:cytoplasm"/>
    <property type="evidence" value="ECO:0007669"/>
    <property type="project" value="TreeGrafter"/>
</dbReference>
<proteinExistence type="inferred from homology"/>
<evidence type="ECO:0000256" key="4">
    <source>
        <dbReference type="ARBA" id="ARBA00022723"/>
    </source>
</evidence>
<comment type="caution">
    <text evidence="12">The sequence shown here is derived from an EMBL/GenBank/DDBJ whole genome shotgun (WGS) entry which is preliminary data.</text>
</comment>
<evidence type="ECO:0000259" key="11">
    <source>
        <dbReference type="PROSITE" id="PS51157"/>
    </source>
</evidence>
<keyword evidence="5 10" id="KW-0863">Zinc-finger</keyword>
<dbReference type="Gene3D" id="2.10.110.30">
    <property type="match status" value="1"/>
</dbReference>
<evidence type="ECO:0000256" key="1">
    <source>
        <dbReference type="ARBA" id="ARBA00000900"/>
    </source>
</evidence>
<organism evidence="12 13">
    <name type="scientific">Starmerella bacillaris</name>
    <name type="common">Yeast</name>
    <name type="synonym">Candida zemplinina</name>
    <dbReference type="NCBI Taxonomy" id="1247836"/>
    <lineage>
        <taxon>Eukaryota</taxon>
        <taxon>Fungi</taxon>
        <taxon>Dikarya</taxon>
        <taxon>Ascomycota</taxon>
        <taxon>Saccharomycotina</taxon>
        <taxon>Dipodascomycetes</taxon>
        <taxon>Dipodascales</taxon>
        <taxon>Trichomonascaceae</taxon>
        <taxon>Starmerella</taxon>
    </lineage>
</organism>
<dbReference type="GO" id="GO:0071596">
    <property type="term" value="P:ubiquitin-dependent protein catabolic process via the N-end rule pathway"/>
    <property type="evidence" value="ECO:0007669"/>
    <property type="project" value="UniProtKB-UniRule"/>
</dbReference>
<dbReference type="Pfam" id="PF02207">
    <property type="entry name" value="zf-UBR"/>
    <property type="match status" value="1"/>
</dbReference>
<dbReference type="PANTHER" id="PTHR21497">
    <property type="entry name" value="UBIQUITIN LIGASE E3 ALPHA-RELATED"/>
    <property type="match status" value="1"/>
</dbReference>
<feature type="zinc finger region" description="UBR-type" evidence="9">
    <location>
        <begin position="81"/>
        <end position="154"/>
    </location>
</feature>
<dbReference type="PANTHER" id="PTHR21497:SF24">
    <property type="entry name" value="E3 UBIQUITIN-PROTEIN LIGASE UBR1"/>
    <property type="match status" value="1"/>
</dbReference>
<evidence type="ECO:0000256" key="10">
    <source>
        <dbReference type="RuleBase" id="RU366018"/>
    </source>
</evidence>
<evidence type="ECO:0000256" key="8">
    <source>
        <dbReference type="ARBA" id="ARBA00046341"/>
    </source>
</evidence>
<evidence type="ECO:0000256" key="3">
    <source>
        <dbReference type="ARBA" id="ARBA00022679"/>
    </source>
</evidence>
<evidence type="ECO:0000256" key="5">
    <source>
        <dbReference type="ARBA" id="ARBA00022771"/>
    </source>
</evidence>
<dbReference type="Pfam" id="PF18995">
    <property type="entry name" value="PRT6_C"/>
    <property type="match status" value="1"/>
</dbReference>
<name>A0AAV5RIH7_STABA</name>
<evidence type="ECO:0000256" key="2">
    <source>
        <dbReference type="ARBA" id="ARBA00004906"/>
    </source>
</evidence>
<evidence type="ECO:0000256" key="7">
    <source>
        <dbReference type="ARBA" id="ARBA00022833"/>
    </source>
</evidence>
<evidence type="ECO:0000256" key="9">
    <source>
        <dbReference type="PROSITE-ProRule" id="PRU00508"/>
    </source>
</evidence>
<dbReference type="InterPro" id="IPR044046">
    <property type="entry name" value="E3_ligase_UBR-like_C"/>
</dbReference>